<evidence type="ECO:0000259" key="2">
    <source>
        <dbReference type="Pfam" id="PF14111"/>
    </source>
</evidence>
<sequence length="250" mass="29057">MKLNKKGIKDALCKAWNLTVKNEAQFTEVETNIYQVSFQYKVTRDHVLNHGPWLFNKSMFLVLQWHQNLPLKSDSFRTIPKWVQIFKLPLHYMDPEVVEQIGERIGEFITSEEGPVYEGITPRRFIRVKVEVPLQTPFMRDLCIEDEKKKNRTLISMFDVQFPEFFPDEEESSKRSPLAIQDVNQQPTTNHLPEKDHPQLESSIETRALVGPHLTETHVTNVNVMMEEDQESAPSAIPTHCSSPTHHSHN</sequence>
<dbReference type="Pfam" id="PF14111">
    <property type="entry name" value="DUF4283"/>
    <property type="match status" value="1"/>
</dbReference>
<dbReference type="InterPro" id="IPR040256">
    <property type="entry name" value="At4g02000-like"/>
</dbReference>
<accession>A0AAP0HLV4</accession>
<gene>
    <name evidence="3" type="ORF">Scep_028213</name>
</gene>
<dbReference type="AlphaFoldDB" id="A0AAP0HLV4"/>
<name>A0AAP0HLV4_9MAGN</name>
<evidence type="ECO:0000313" key="4">
    <source>
        <dbReference type="Proteomes" id="UP001419268"/>
    </source>
</evidence>
<protein>
    <recommendedName>
        <fullName evidence="2">DUF4283 domain-containing protein</fullName>
    </recommendedName>
</protein>
<dbReference type="EMBL" id="JBBNAG010000012">
    <property type="protein sequence ID" value="KAK9089131.1"/>
    <property type="molecule type" value="Genomic_DNA"/>
</dbReference>
<feature type="domain" description="DUF4283" evidence="2">
    <location>
        <begin position="5"/>
        <end position="68"/>
    </location>
</feature>
<dbReference type="PANTHER" id="PTHR31286">
    <property type="entry name" value="GLYCINE-RICH CELL WALL STRUCTURAL PROTEIN 1.8-LIKE"/>
    <property type="match status" value="1"/>
</dbReference>
<evidence type="ECO:0000256" key="1">
    <source>
        <dbReference type="SAM" id="MobiDB-lite"/>
    </source>
</evidence>
<feature type="compositionally biased region" description="Low complexity" evidence="1">
    <location>
        <begin position="238"/>
        <end position="250"/>
    </location>
</feature>
<evidence type="ECO:0000313" key="3">
    <source>
        <dbReference type="EMBL" id="KAK9089131.1"/>
    </source>
</evidence>
<dbReference type="Proteomes" id="UP001419268">
    <property type="component" value="Unassembled WGS sequence"/>
</dbReference>
<dbReference type="InterPro" id="IPR025558">
    <property type="entry name" value="DUF4283"/>
</dbReference>
<keyword evidence="4" id="KW-1185">Reference proteome</keyword>
<organism evidence="3 4">
    <name type="scientific">Stephania cephalantha</name>
    <dbReference type="NCBI Taxonomy" id="152367"/>
    <lineage>
        <taxon>Eukaryota</taxon>
        <taxon>Viridiplantae</taxon>
        <taxon>Streptophyta</taxon>
        <taxon>Embryophyta</taxon>
        <taxon>Tracheophyta</taxon>
        <taxon>Spermatophyta</taxon>
        <taxon>Magnoliopsida</taxon>
        <taxon>Ranunculales</taxon>
        <taxon>Menispermaceae</taxon>
        <taxon>Menispermoideae</taxon>
        <taxon>Cissampelideae</taxon>
        <taxon>Stephania</taxon>
    </lineage>
</organism>
<comment type="caution">
    <text evidence="3">The sequence shown here is derived from an EMBL/GenBank/DDBJ whole genome shotgun (WGS) entry which is preliminary data.</text>
</comment>
<reference evidence="3 4" key="1">
    <citation type="submission" date="2024-01" db="EMBL/GenBank/DDBJ databases">
        <title>Genome assemblies of Stephania.</title>
        <authorList>
            <person name="Yang L."/>
        </authorList>
    </citation>
    <scope>NUCLEOTIDE SEQUENCE [LARGE SCALE GENOMIC DNA]</scope>
    <source>
        <strain evidence="3">JXDWG</strain>
        <tissue evidence="3">Leaf</tissue>
    </source>
</reference>
<feature type="region of interest" description="Disordered" evidence="1">
    <location>
        <begin position="228"/>
        <end position="250"/>
    </location>
</feature>
<proteinExistence type="predicted"/>
<dbReference type="PANTHER" id="PTHR31286:SF167">
    <property type="entry name" value="OS09G0268800 PROTEIN"/>
    <property type="match status" value="1"/>
</dbReference>